<dbReference type="CDD" id="cd02796">
    <property type="entry name" value="tRNA_bind_bactPheRS"/>
    <property type="match status" value="1"/>
</dbReference>
<evidence type="ECO:0000259" key="17">
    <source>
        <dbReference type="PROSITE" id="PS50886"/>
    </source>
</evidence>
<dbReference type="PROSITE" id="PS50886">
    <property type="entry name" value="TRBD"/>
    <property type="match status" value="1"/>
</dbReference>
<evidence type="ECO:0000256" key="1">
    <source>
        <dbReference type="ARBA" id="ARBA00004496"/>
    </source>
</evidence>
<dbReference type="HAMAP" id="MF_00283">
    <property type="entry name" value="Phe_tRNA_synth_beta1"/>
    <property type="match status" value="1"/>
</dbReference>
<evidence type="ECO:0000256" key="15">
    <source>
        <dbReference type="HAMAP-Rule" id="MF_00283"/>
    </source>
</evidence>
<dbReference type="Proteomes" id="UP001158644">
    <property type="component" value="Unassembled WGS sequence"/>
</dbReference>
<dbReference type="InterPro" id="IPR036690">
    <property type="entry name" value="Fdx_antiC-bd_sf"/>
</dbReference>
<keyword evidence="9 15" id="KW-0067">ATP-binding</keyword>
<dbReference type="CDD" id="cd00769">
    <property type="entry name" value="PheRS_beta_core"/>
    <property type="match status" value="1"/>
</dbReference>
<evidence type="ECO:0000256" key="11">
    <source>
        <dbReference type="ARBA" id="ARBA00022884"/>
    </source>
</evidence>
<dbReference type="GO" id="GO:0000287">
    <property type="term" value="F:magnesium ion binding"/>
    <property type="evidence" value="ECO:0007669"/>
    <property type="project" value="UniProtKB-UniRule"/>
</dbReference>
<protein>
    <recommendedName>
        <fullName evidence="15">Phenylalanine--tRNA ligase beta subunit</fullName>
        <ecNumber evidence="15">6.1.1.20</ecNumber>
    </recommendedName>
    <alternativeName>
        <fullName evidence="15">Phenylalanyl-tRNA synthetase beta subunit</fullName>
        <shortName evidence="15">PheRS</shortName>
    </alternativeName>
</protein>
<dbReference type="FunFam" id="2.40.50.140:FF:000045">
    <property type="entry name" value="Phenylalanine--tRNA ligase beta subunit"/>
    <property type="match status" value="1"/>
</dbReference>
<dbReference type="SUPFAM" id="SSF46955">
    <property type="entry name" value="Putative DNA-binding domain"/>
    <property type="match status" value="1"/>
</dbReference>
<dbReference type="SMART" id="SM00874">
    <property type="entry name" value="B5"/>
    <property type="match status" value="1"/>
</dbReference>
<feature type="binding site" evidence="15">
    <location>
        <position position="452"/>
    </location>
    <ligand>
        <name>Mg(2+)</name>
        <dbReference type="ChEBI" id="CHEBI:18420"/>
        <note>shared with alpha subunit</note>
    </ligand>
</feature>
<sequence length="805" mass="87913">MQFPESWLRTLVNPPIATDELAHRLTMAGLEVEETEPAAPAFSGVVVAHIVEIAPHPDADKLRVCQVDDGSGERLQIVCGAPNAAAGLKVPLARVGAELPGGMKIGVAKMRGVQSSGMLCSARELGLSQDHAGLLELPADMVPGQSIREALDLDDTLFTLKLTPNRADCLSILGVAREVAALTGAPLSVPTAAAVPVTLDERLPVKIEAPDLCGRFGGRVIRGVNARAATPEWMKTRLERAGQRSLSALVDISNYVMLELGRPSHVFDLDKIGGDISVRWAREGETLELLNGQTVALDPKVGVVVAGDQVESLAGIMGGEATSVTLDTQNIYLEAAFWWPQAIAGRARRFKFSSEASHRFERGVDYASIPEHIEFITRLIVDICGGQVGPIDDQIVNLPQRPPVRMRLARCHRVLGVPVTREQVATIFGSLGLDYAVEGDDFIVNPPSYRFDLEIEEDLIEEVARIYGFESIPDVPPMARAKMFSQPEVRRGAHALRRLAAAQDYQEVVNYSFVEADWERDFAGNDNPVRLVNPIASHLSVMRSSLIGGLVANIRHNANRKQSRVRLFELGRVFFRDASAEDGPLQVAGVRQPMKLAGAAWGPAAEEQWGVPTRQVDFFDVKMDVESLFGARGRRLRFEAAAHPALHPGRGARVMLDGKHVGWIGELHPRWAQQADLAHAPVVFELDVDALSEGELPQVRELSRQPVVVRDLALWVDEDVTVQSMLDTVAKAVKADAQLAVVQDARVFDVWRDKAQGSEPVAEKSLAFRFWLQDTEVTLDEARVADCLARIKEALVAAHGARQRG</sequence>
<dbReference type="Pfam" id="PF03147">
    <property type="entry name" value="FDX-ACB"/>
    <property type="match status" value="1"/>
</dbReference>
<dbReference type="Pfam" id="PF17759">
    <property type="entry name" value="tRNA_synthFbeta"/>
    <property type="match status" value="1"/>
</dbReference>
<dbReference type="SUPFAM" id="SSF54991">
    <property type="entry name" value="Anticodon-binding domain of PheRS"/>
    <property type="match status" value="1"/>
</dbReference>
<comment type="subunit">
    <text evidence="3 15">Tetramer of two alpha and two beta subunits.</text>
</comment>
<dbReference type="EC" id="6.1.1.20" evidence="15"/>
<dbReference type="SUPFAM" id="SSF50249">
    <property type="entry name" value="Nucleic acid-binding proteins"/>
    <property type="match status" value="1"/>
</dbReference>
<dbReference type="Gene3D" id="3.30.56.10">
    <property type="match status" value="2"/>
</dbReference>
<dbReference type="InterPro" id="IPR005146">
    <property type="entry name" value="B3/B4_tRNA-bd"/>
</dbReference>
<dbReference type="InterPro" id="IPR012340">
    <property type="entry name" value="NA-bd_OB-fold"/>
</dbReference>
<dbReference type="NCBIfam" id="TIGR00472">
    <property type="entry name" value="pheT_bact"/>
    <property type="match status" value="1"/>
</dbReference>
<feature type="binding site" evidence="15">
    <location>
        <position position="462"/>
    </location>
    <ligand>
        <name>Mg(2+)</name>
        <dbReference type="ChEBI" id="CHEBI:18420"/>
        <note>shared with alpha subunit</note>
    </ligand>
</feature>
<evidence type="ECO:0000256" key="16">
    <source>
        <dbReference type="PROSITE-ProRule" id="PRU00209"/>
    </source>
</evidence>
<feature type="binding site" evidence="15">
    <location>
        <position position="461"/>
    </location>
    <ligand>
        <name>Mg(2+)</name>
        <dbReference type="ChEBI" id="CHEBI:18420"/>
        <note>shared with alpha subunit</note>
    </ligand>
</feature>
<dbReference type="PROSITE" id="PS51447">
    <property type="entry name" value="FDX_ACB"/>
    <property type="match status" value="1"/>
</dbReference>
<dbReference type="AlphaFoldDB" id="A0ABD4YRE3"/>
<evidence type="ECO:0000256" key="9">
    <source>
        <dbReference type="ARBA" id="ARBA00022840"/>
    </source>
</evidence>
<dbReference type="RefSeq" id="WP_279990414.1">
    <property type="nucleotide sequence ID" value="NZ_JAOBZK010000008.1"/>
</dbReference>
<dbReference type="GO" id="GO:0006432">
    <property type="term" value="P:phenylalanyl-tRNA aminoacylation"/>
    <property type="evidence" value="ECO:0007669"/>
    <property type="project" value="UniProtKB-UniRule"/>
</dbReference>
<dbReference type="InterPro" id="IPR002547">
    <property type="entry name" value="tRNA-bd_dom"/>
</dbReference>
<dbReference type="PROSITE" id="PS51483">
    <property type="entry name" value="B5"/>
    <property type="match status" value="1"/>
</dbReference>
<dbReference type="FunFam" id="3.30.930.10:FF:000022">
    <property type="entry name" value="Phenylalanine--tRNA ligase beta subunit"/>
    <property type="match status" value="1"/>
</dbReference>
<dbReference type="InterPro" id="IPR004532">
    <property type="entry name" value="Phe-tRNA-ligase_IIc_bsu_bact"/>
</dbReference>
<dbReference type="InterPro" id="IPR045060">
    <property type="entry name" value="Phe-tRNA-ligase_IIc_bsu"/>
</dbReference>
<evidence type="ECO:0000256" key="4">
    <source>
        <dbReference type="ARBA" id="ARBA00022490"/>
    </source>
</evidence>
<dbReference type="SUPFAM" id="SSF56037">
    <property type="entry name" value="PheT/TilS domain"/>
    <property type="match status" value="1"/>
</dbReference>
<dbReference type="InterPro" id="IPR005121">
    <property type="entry name" value="Fdx_antiC-bd"/>
</dbReference>
<dbReference type="Gene3D" id="3.50.40.10">
    <property type="entry name" value="Phenylalanyl-trna Synthetase, Chain B, domain 3"/>
    <property type="match status" value="1"/>
</dbReference>
<dbReference type="Gene3D" id="2.40.50.140">
    <property type="entry name" value="Nucleic acid-binding proteins"/>
    <property type="match status" value="1"/>
</dbReference>
<dbReference type="Gene3D" id="3.30.930.10">
    <property type="entry name" value="Bira Bifunctional Protein, Domain 2"/>
    <property type="match status" value="1"/>
</dbReference>
<evidence type="ECO:0000256" key="13">
    <source>
        <dbReference type="ARBA" id="ARBA00023146"/>
    </source>
</evidence>
<dbReference type="Pfam" id="PF03483">
    <property type="entry name" value="B3_4"/>
    <property type="match status" value="1"/>
</dbReference>
<gene>
    <name evidence="15 20" type="primary">pheT</name>
    <name evidence="20" type="ORF">N5C72_08025</name>
</gene>
<evidence type="ECO:0000256" key="3">
    <source>
        <dbReference type="ARBA" id="ARBA00011209"/>
    </source>
</evidence>
<feature type="domain" description="TRNA-binding" evidence="17">
    <location>
        <begin position="39"/>
        <end position="148"/>
    </location>
</feature>
<dbReference type="NCBIfam" id="NF045760">
    <property type="entry name" value="YtpR"/>
    <property type="match status" value="1"/>
</dbReference>
<dbReference type="PANTHER" id="PTHR10947:SF0">
    <property type="entry name" value="PHENYLALANINE--TRNA LIGASE BETA SUBUNIT"/>
    <property type="match status" value="1"/>
</dbReference>
<evidence type="ECO:0000256" key="10">
    <source>
        <dbReference type="ARBA" id="ARBA00022842"/>
    </source>
</evidence>
<evidence type="ECO:0000256" key="6">
    <source>
        <dbReference type="ARBA" id="ARBA00022598"/>
    </source>
</evidence>
<keyword evidence="8 15" id="KW-0547">Nucleotide-binding</keyword>
<comment type="cofactor">
    <cofactor evidence="15">
        <name>Mg(2+)</name>
        <dbReference type="ChEBI" id="CHEBI:18420"/>
    </cofactor>
    <text evidence="15">Binds 2 magnesium ions per tetramer.</text>
</comment>
<dbReference type="InterPro" id="IPR033714">
    <property type="entry name" value="tRNA_bind_bactPheRS"/>
</dbReference>
<feature type="binding site" evidence="15">
    <location>
        <position position="458"/>
    </location>
    <ligand>
        <name>Mg(2+)</name>
        <dbReference type="ChEBI" id="CHEBI:18420"/>
        <note>shared with alpha subunit</note>
    </ligand>
</feature>
<comment type="catalytic activity">
    <reaction evidence="14 15">
        <text>tRNA(Phe) + L-phenylalanine + ATP = L-phenylalanyl-tRNA(Phe) + AMP + diphosphate + H(+)</text>
        <dbReference type="Rhea" id="RHEA:19413"/>
        <dbReference type="Rhea" id="RHEA-COMP:9668"/>
        <dbReference type="Rhea" id="RHEA-COMP:9699"/>
        <dbReference type="ChEBI" id="CHEBI:15378"/>
        <dbReference type="ChEBI" id="CHEBI:30616"/>
        <dbReference type="ChEBI" id="CHEBI:33019"/>
        <dbReference type="ChEBI" id="CHEBI:58095"/>
        <dbReference type="ChEBI" id="CHEBI:78442"/>
        <dbReference type="ChEBI" id="CHEBI:78531"/>
        <dbReference type="ChEBI" id="CHEBI:456215"/>
        <dbReference type="EC" id="6.1.1.20"/>
    </reaction>
</comment>
<dbReference type="Pfam" id="PF01588">
    <property type="entry name" value="tRNA_bind"/>
    <property type="match status" value="1"/>
</dbReference>
<evidence type="ECO:0000256" key="7">
    <source>
        <dbReference type="ARBA" id="ARBA00022723"/>
    </source>
</evidence>
<comment type="subcellular location">
    <subcellularLocation>
        <location evidence="1 15">Cytoplasm</location>
    </subcellularLocation>
</comment>
<dbReference type="Pfam" id="PF03484">
    <property type="entry name" value="B5"/>
    <property type="match status" value="1"/>
</dbReference>
<dbReference type="PANTHER" id="PTHR10947">
    <property type="entry name" value="PHENYLALANYL-TRNA SYNTHETASE BETA CHAIN AND LEUCINE-RICH REPEAT-CONTAINING PROTEIN 47"/>
    <property type="match status" value="1"/>
</dbReference>
<evidence type="ECO:0000256" key="2">
    <source>
        <dbReference type="ARBA" id="ARBA00008653"/>
    </source>
</evidence>
<evidence type="ECO:0000256" key="5">
    <source>
        <dbReference type="ARBA" id="ARBA00022555"/>
    </source>
</evidence>
<dbReference type="InterPro" id="IPR020825">
    <property type="entry name" value="Phe-tRNA_synthase-like_B3/B4"/>
</dbReference>
<keyword evidence="7 15" id="KW-0479">Metal-binding</keyword>
<name>A0ABD4YRE3_9BURK</name>
<evidence type="ECO:0000259" key="18">
    <source>
        <dbReference type="PROSITE" id="PS51447"/>
    </source>
</evidence>
<dbReference type="SMART" id="SM00896">
    <property type="entry name" value="FDX-ACB"/>
    <property type="match status" value="1"/>
</dbReference>
<dbReference type="EMBL" id="JAOBZK010000008">
    <property type="protein sequence ID" value="MDH1178018.1"/>
    <property type="molecule type" value="Genomic_DNA"/>
</dbReference>
<dbReference type="SUPFAM" id="SSF55681">
    <property type="entry name" value="Class II aaRS and biotin synthetases"/>
    <property type="match status" value="1"/>
</dbReference>
<comment type="similarity">
    <text evidence="2 15">Belongs to the phenylalanyl-tRNA synthetase beta subunit family. Type 1 subfamily.</text>
</comment>
<reference evidence="20 21" key="1">
    <citation type="submission" date="2022-09" db="EMBL/GenBank/DDBJ databases">
        <title>Intensive care unit water sources are persistently colonized with multi-drug resistant bacteria and are the site of extensive horizontal gene transfer of antibiotic resistance genes.</title>
        <authorList>
            <person name="Diorio-Toth L."/>
        </authorList>
    </citation>
    <scope>NUCLEOTIDE SEQUENCE [LARGE SCALE GENOMIC DNA]</scope>
    <source>
        <strain evidence="20 21">GD03967</strain>
    </source>
</reference>
<feature type="domain" description="B5" evidence="19">
    <location>
        <begin position="399"/>
        <end position="474"/>
    </location>
</feature>
<evidence type="ECO:0000256" key="12">
    <source>
        <dbReference type="ARBA" id="ARBA00022917"/>
    </source>
</evidence>
<dbReference type="GO" id="GO:0005524">
    <property type="term" value="F:ATP binding"/>
    <property type="evidence" value="ECO:0007669"/>
    <property type="project" value="UniProtKB-UniRule"/>
</dbReference>
<proteinExistence type="inferred from homology"/>
<evidence type="ECO:0000313" key="21">
    <source>
        <dbReference type="Proteomes" id="UP001158644"/>
    </source>
</evidence>
<keyword evidence="10 15" id="KW-0460">Magnesium</keyword>
<keyword evidence="5 16" id="KW-0820">tRNA-binding</keyword>
<dbReference type="InterPro" id="IPR009061">
    <property type="entry name" value="DNA-bd_dom_put_sf"/>
</dbReference>
<keyword evidence="4 15" id="KW-0963">Cytoplasm</keyword>
<accession>A0ABD4YRE3</accession>
<keyword evidence="12 15" id="KW-0648">Protein biosynthesis</keyword>
<dbReference type="GO" id="GO:0005737">
    <property type="term" value="C:cytoplasm"/>
    <property type="evidence" value="ECO:0007669"/>
    <property type="project" value="UniProtKB-SubCell"/>
</dbReference>
<dbReference type="SMART" id="SM00873">
    <property type="entry name" value="B3_4"/>
    <property type="match status" value="1"/>
</dbReference>
<dbReference type="InterPro" id="IPR045864">
    <property type="entry name" value="aa-tRNA-synth_II/BPL/LPL"/>
</dbReference>
<evidence type="ECO:0000256" key="8">
    <source>
        <dbReference type="ARBA" id="ARBA00022741"/>
    </source>
</evidence>
<evidence type="ECO:0000259" key="19">
    <source>
        <dbReference type="PROSITE" id="PS51483"/>
    </source>
</evidence>
<comment type="caution">
    <text evidence="20">The sequence shown here is derived from an EMBL/GenBank/DDBJ whole genome shotgun (WGS) entry which is preliminary data.</text>
</comment>
<keyword evidence="13 15" id="KW-0030">Aminoacyl-tRNA synthetase</keyword>
<dbReference type="InterPro" id="IPR005147">
    <property type="entry name" value="tRNA_synthase_B5-dom"/>
</dbReference>
<dbReference type="FunFam" id="3.30.56.10:FF:000002">
    <property type="entry name" value="Phenylalanine--tRNA ligase beta subunit"/>
    <property type="match status" value="1"/>
</dbReference>
<evidence type="ECO:0000256" key="14">
    <source>
        <dbReference type="ARBA" id="ARBA00049255"/>
    </source>
</evidence>
<keyword evidence="11 16" id="KW-0694">RNA-binding</keyword>
<keyword evidence="6 15" id="KW-0436">Ligase</keyword>
<dbReference type="GO" id="GO:0000049">
    <property type="term" value="F:tRNA binding"/>
    <property type="evidence" value="ECO:0007669"/>
    <property type="project" value="UniProtKB-UniRule"/>
</dbReference>
<feature type="domain" description="FDX-ACB" evidence="18">
    <location>
        <begin position="703"/>
        <end position="804"/>
    </location>
</feature>
<dbReference type="InterPro" id="IPR041616">
    <property type="entry name" value="PheRS_beta_core"/>
</dbReference>
<dbReference type="GO" id="GO:0004826">
    <property type="term" value="F:phenylalanine-tRNA ligase activity"/>
    <property type="evidence" value="ECO:0007669"/>
    <property type="project" value="UniProtKB-UniRule"/>
</dbReference>
<dbReference type="Gene3D" id="3.30.70.380">
    <property type="entry name" value="Ferrodoxin-fold anticodon-binding domain"/>
    <property type="match status" value="1"/>
</dbReference>
<organism evidence="20 21">
    <name type="scientific">Achromobacter mucicolens</name>
    <dbReference type="NCBI Taxonomy" id="1389922"/>
    <lineage>
        <taxon>Bacteria</taxon>
        <taxon>Pseudomonadati</taxon>
        <taxon>Pseudomonadota</taxon>
        <taxon>Betaproteobacteria</taxon>
        <taxon>Burkholderiales</taxon>
        <taxon>Alcaligenaceae</taxon>
        <taxon>Achromobacter</taxon>
    </lineage>
</organism>
<evidence type="ECO:0000313" key="20">
    <source>
        <dbReference type="EMBL" id="MDH1178018.1"/>
    </source>
</evidence>